<sequence length="136" mass="15567">MLWVSKAWGVPQLEKEGLEMVSVKEKPTLMLLILLILAAFALLSHVQTAEAGVNGQQIRFDCPFMRNATVTIIGPNHNGQVVQWQRTGVSGWIATWGWWWKGWVRVSYRNPGGNVYSQQVYVPRVQLYSDIFYVRC</sequence>
<dbReference type="Proteomes" id="UP000034543">
    <property type="component" value="Unassembled WGS sequence"/>
</dbReference>
<dbReference type="STRING" id="1618436.UV59_C0010G0004"/>
<comment type="caution">
    <text evidence="1">The sequence shown here is derived from an EMBL/GenBank/DDBJ whole genome shotgun (WGS) entry which is preliminary data.</text>
</comment>
<organism evidence="1 2">
    <name type="scientific">Candidatus Gottesmanbacteria bacterium GW2011_GWA1_43_11</name>
    <dbReference type="NCBI Taxonomy" id="1618436"/>
    <lineage>
        <taxon>Bacteria</taxon>
        <taxon>Candidatus Gottesmaniibacteriota</taxon>
    </lineage>
</organism>
<evidence type="ECO:0000313" key="2">
    <source>
        <dbReference type="Proteomes" id="UP000034543"/>
    </source>
</evidence>
<dbReference type="AlphaFoldDB" id="A0A0G1FE71"/>
<evidence type="ECO:0000313" key="1">
    <source>
        <dbReference type="EMBL" id="KKS85133.1"/>
    </source>
</evidence>
<dbReference type="EMBL" id="LCFB01000010">
    <property type="protein sequence ID" value="KKS85133.1"/>
    <property type="molecule type" value="Genomic_DNA"/>
</dbReference>
<protein>
    <submittedName>
        <fullName evidence="1">Uncharacterized protein</fullName>
    </submittedName>
</protein>
<gene>
    <name evidence="1" type="ORF">UV59_C0010G0004</name>
</gene>
<accession>A0A0G1FE71</accession>
<reference evidence="1 2" key="1">
    <citation type="journal article" date="2015" name="Nature">
        <title>rRNA introns, odd ribosomes, and small enigmatic genomes across a large radiation of phyla.</title>
        <authorList>
            <person name="Brown C.T."/>
            <person name="Hug L.A."/>
            <person name="Thomas B.C."/>
            <person name="Sharon I."/>
            <person name="Castelle C.J."/>
            <person name="Singh A."/>
            <person name="Wilkins M.J."/>
            <person name="Williams K.H."/>
            <person name="Banfield J.F."/>
        </authorList>
    </citation>
    <scope>NUCLEOTIDE SEQUENCE [LARGE SCALE GENOMIC DNA]</scope>
</reference>
<name>A0A0G1FE71_9BACT</name>
<proteinExistence type="predicted"/>